<dbReference type="PATRIC" id="fig|883169.3.peg.989"/>
<evidence type="ECO:0000256" key="1">
    <source>
        <dbReference type="ARBA" id="ARBA00010638"/>
    </source>
</evidence>
<feature type="binding site" evidence="4">
    <location>
        <begin position="146"/>
        <end position="154"/>
    </location>
    <ligand>
        <name>ATP</name>
        <dbReference type="ChEBI" id="CHEBI:30616"/>
    </ligand>
</feature>
<keyword evidence="8" id="KW-0436">Ligase</keyword>
<dbReference type="EMBL" id="CAJZ01000080">
    <property type="protein sequence ID" value="CCI83263.1"/>
    <property type="molecule type" value="Genomic_DNA"/>
</dbReference>
<feature type="binding site" evidence="4">
    <location>
        <begin position="14"/>
        <end position="18"/>
    </location>
    <ligand>
        <name>ATP</name>
        <dbReference type="ChEBI" id="CHEBI:30616"/>
    </ligand>
</feature>
<reference evidence="7 10" key="1">
    <citation type="journal article" date="2012" name="J. Bacteriol.">
        <title>Draft Genome Sequence of Turicella otitidis ATCC 51513, Isolated from Middle Ear Fluid from a Child with Otitis Media.</title>
        <authorList>
            <person name="Brinkrolf K."/>
            <person name="Schneider J."/>
            <person name="Knecht M."/>
            <person name="Ruckert C."/>
            <person name="Tauch A."/>
        </authorList>
    </citation>
    <scope>NUCLEOTIDE SEQUENCE [LARGE SCALE GENOMIC DNA]</scope>
    <source>
        <strain evidence="7 10">ATCC 51513</strain>
    </source>
</reference>
<accession>I7IWU8</accession>
<dbReference type="Proteomes" id="UP000011016">
    <property type="component" value="Unassembled WGS sequence"/>
</dbReference>
<dbReference type="InterPro" id="IPR024185">
    <property type="entry name" value="FTHF_cligase-like_sf"/>
</dbReference>
<dbReference type="Pfam" id="PF01812">
    <property type="entry name" value="5-FTHF_cyc-lig"/>
    <property type="match status" value="1"/>
</dbReference>
<keyword evidence="9" id="KW-1185">Reference proteome</keyword>
<evidence type="ECO:0000256" key="6">
    <source>
        <dbReference type="SAM" id="MobiDB-lite"/>
    </source>
</evidence>
<dbReference type="InterPro" id="IPR037171">
    <property type="entry name" value="NagB/RpiA_transferase-like"/>
</dbReference>
<comment type="caution">
    <text evidence="7">The sequence shown here is derived from an EMBL/GenBank/DDBJ whole genome shotgun (WGS) entry which is preliminary data.</text>
</comment>
<keyword evidence="3 4" id="KW-0067">ATP-binding</keyword>
<evidence type="ECO:0000256" key="2">
    <source>
        <dbReference type="ARBA" id="ARBA00022741"/>
    </source>
</evidence>
<evidence type="ECO:0000313" key="8">
    <source>
        <dbReference type="EMBL" id="EJZ82041.1"/>
    </source>
</evidence>
<dbReference type="Proteomes" id="UP000006078">
    <property type="component" value="Unassembled WGS sequence"/>
</dbReference>
<name>I7IWU8_9CORY</name>
<dbReference type="GO" id="GO:0009396">
    <property type="term" value="P:folic acid-containing compound biosynthetic process"/>
    <property type="evidence" value="ECO:0007669"/>
    <property type="project" value="TreeGrafter"/>
</dbReference>
<dbReference type="GO" id="GO:0030272">
    <property type="term" value="F:5-formyltetrahydrofolate cyclo-ligase activity"/>
    <property type="evidence" value="ECO:0007669"/>
    <property type="project" value="UniProtKB-EC"/>
</dbReference>
<sequence length="208" mass="22480">MATSASNTSPAERKDEIRRELRARREDLPAEERGRLDNAIVSFLAARLRALPGTPRLIAAYSPLATEPGGPALLDVLQGETAQVLLPITGANGKLSWAPYRGAGRMRSGRFDIAEPDPKEARGNEALAECELIVVPTLGLTPDGYRLGKGGGFYDRALAELDALDGPRPEVVALAYDWEVRSDIPTEDHDLPVDAYATQSGFTLLDEE</sequence>
<proteinExistence type="inferred from homology"/>
<dbReference type="EMBL" id="AHAE01000045">
    <property type="protein sequence ID" value="EJZ82041.1"/>
    <property type="molecule type" value="Genomic_DNA"/>
</dbReference>
<dbReference type="RefSeq" id="WP_004600914.1">
    <property type="nucleotide sequence ID" value="NZ_HF541866.1"/>
</dbReference>
<feature type="compositionally biased region" description="Polar residues" evidence="6">
    <location>
        <begin position="1"/>
        <end position="10"/>
    </location>
</feature>
<gene>
    <name evidence="7" type="ORF">BN46_0524</name>
    <name evidence="8" type="ORF">HMPREF9719_01024</name>
</gene>
<evidence type="ECO:0000313" key="10">
    <source>
        <dbReference type="Proteomes" id="UP000011016"/>
    </source>
</evidence>
<dbReference type="GO" id="GO:0046872">
    <property type="term" value="F:metal ion binding"/>
    <property type="evidence" value="ECO:0007669"/>
    <property type="project" value="UniProtKB-KW"/>
</dbReference>
<evidence type="ECO:0000256" key="5">
    <source>
        <dbReference type="RuleBase" id="RU361279"/>
    </source>
</evidence>
<feature type="compositionally biased region" description="Basic and acidic residues" evidence="6">
    <location>
        <begin position="11"/>
        <end position="30"/>
    </location>
</feature>
<dbReference type="HOGENOM" id="CLU_066245_1_0_11"/>
<dbReference type="PANTHER" id="PTHR23407">
    <property type="entry name" value="ATPASE INHIBITOR/5-FORMYLTETRAHYDROFOLATE CYCLO-LIGASE"/>
    <property type="match status" value="1"/>
</dbReference>
<dbReference type="PIRSF" id="PIRSF006806">
    <property type="entry name" value="FTHF_cligase"/>
    <property type="match status" value="1"/>
</dbReference>
<keyword evidence="5" id="KW-0479">Metal-binding</keyword>
<dbReference type="PANTHER" id="PTHR23407:SF1">
    <property type="entry name" value="5-FORMYLTETRAHYDROFOLATE CYCLO-LIGASE"/>
    <property type="match status" value="1"/>
</dbReference>
<evidence type="ECO:0000313" key="7">
    <source>
        <dbReference type="EMBL" id="CCI83263.1"/>
    </source>
</evidence>
<dbReference type="STRING" id="29321.AAV33_07280"/>
<dbReference type="Gene3D" id="3.40.50.10420">
    <property type="entry name" value="NagB/RpiA/CoA transferase-like"/>
    <property type="match status" value="1"/>
</dbReference>
<feature type="binding site" evidence="4">
    <location>
        <position position="67"/>
    </location>
    <ligand>
        <name>substrate</name>
    </ligand>
</feature>
<feature type="region of interest" description="Disordered" evidence="6">
    <location>
        <begin position="1"/>
        <end position="30"/>
    </location>
</feature>
<comment type="catalytic activity">
    <reaction evidence="5">
        <text>(6S)-5-formyl-5,6,7,8-tetrahydrofolate + ATP = (6R)-5,10-methenyltetrahydrofolate + ADP + phosphate</text>
        <dbReference type="Rhea" id="RHEA:10488"/>
        <dbReference type="ChEBI" id="CHEBI:30616"/>
        <dbReference type="ChEBI" id="CHEBI:43474"/>
        <dbReference type="ChEBI" id="CHEBI:57455"/>
        <dbReference type="ChEBI" id="CHEBI:57457"/>
        <dbReference type="ChEBI" id="CHEBI:456216"/>
        <dbReference type="EC" id="6.3.3.2"/>
    </reaction>
</comment>
<keyword evidence="2 4" id="KW-0547">Nucleotide-binding</keyword>
<dbReference type="OrthoDB" id="3242798at2"/>
<dbReference type="GO" id="GO:0005524">
    <property type="term" value="F:ATP binding"/>
    <property type="evidence" value="ECO:0007669"/>
    <property type="project" value="UniProtKB-KW"/>
</dbReference>
<dbReference type="EC" id="6.3.3.2" evidence="5"/>
<evidence type="ECO:0000256" key="3">
    <source>
        <dbReference type="ARBA" id="ARBA00022840"/>
    </source>
</evidence>
<keyword evidence="5" id="KW-0460">Magnesium</keyword>
<protein>
    <recommendedName>
        <fullName evidence="5">5-formyltetrahydrofolate cyclo-ligase</fullName>
        <ecNumber evidence="5">6.3.3.2</ecNumber>
    </recommendedName>
</protein>
<organism evidence="7 10">
    <name type="scientific">Corynebacterium otitidis ATCC 51513</name>
    <dbReference type="NCBI Taxonomy" id="883169"/>
    <lineage>
        <taxon>Bacteria</taxon>
        <taxon>Bacillati</taxon>
        <taxon>Actinomycetota</taxon>
        <taxon>Actinomycetes</taxon>
        <taxon>Mycobacteriales</taxon>
        <taxon>Corynebacteriaceae</taxon>
        <taxon>Corynebacterium</taxon>
    </lineage>
</organism>
<reference evidence="8 9" key="2">
    <citation type="submission" date="2012-08" db="EMBL/GenBank/DDBJ databases">
        <title>The Genome Sequence of Turicella otitidis ATCC 51513.</title>
        <authorList>
            <consortium name="The Broad Institute Genome Sequencing Platform"/>
            <person name="Earl A."/>
            <person name="Ward D."/>
            <person name="Feldgarden M."/>
            <person name="Gevers D."/>
            <person name="Huys G."/>
            <person name="Walker B."/>
            <person name="Young S.K."/>
            <person name="Zeng Q."/>
            <person name="Gargeya S."/>
            <person name="Fitzgerald M."/>
            <person name="Haas B."/>
            <person name="Abouelleil A."/>
            <person name="Alvarado L."/>
            <person name="Arachchi H.M."/>
            <person name="Berlin A.M."/>
            <person name="Chapman S.B."/>
            <person name="Goldberg J."/>
            <person name="Griggs A."/>
            <person name="Gujja S."/>
            <person name="Hansen M."/>
            <person name="Howarth C."/>
            <person name="Imamovic A."/>
            <person name="Larimer J."/>
            <person name="McCowen C."/>
            <person name="Montmayeur A."/>
            <person name="Murphy C."/>
            <person name="Neiman D."/>
            <person name="Pearson M."/>
            <person name="Priest M."/>
            <person name="Roberts A."/>
            <person name="Saif S."/>
            <person name="Shea T."/>
            <person name="Sisk P."/>
            <person name="Sykes S."/>
            <person name="Wortman J."/>
            <person name="Nusbaum C."/>
            <person name="Birren B."/>
        </authorList>
    </citation>
    <scope>NUCLEOTIDE SEQUENCE [LARGE SCALE GENOMIC DNA]</scope>
    <source>
        <strain evidence="8 9">ATCC 51513</strain>
    </source>
</reference>
<dbReference type="GO" id="GO:0035999">
    <property type="term" value="P:tetrahydrofolate interconversion"/>
    <property type="evidence" value="ECO:0007669"/>
    <property type="project" value="TreeGrafter"/>
</dbReference>
<dbReference type="NCBIfam" id="TIGR02727">
    <property type="entry name" value="MTHFS_bact"/>
    <property type="match status" value="1"/>
</dbReference>
<comment type="similarity">
    <text evidence="1 5">Belongs to the 5-formyltetrahydrofolate cyclo-ligase family.</text>
</comment>
<dbReference type="AlphaFoldDB" id="I7IWU8"/>
<evidence type="ECO:0000313" key="9">
    <source>
        <dbReference type="Proteomes" id="UP000006078"/>
    </source>
</evidence>
<comment type="cofactor">
    <cofactor evidence="5">
        <name>Mg(2+)</name>
        <dbReference type="ChEBI" id="CHEBI:18420"/>
    </cofactor>
</comment>
<dbReference type="InterPro" id="IPR002698">
    <property type="entry name" value="FTHF_cligase"/>
</dbReference>
<evidence type="ECO:0000256" key="4">
    <source>
        <dbReference type="PIRSR" id="PIRSR006806-1"/>
    </source>
</evidence>
<dbReference type="eggNOG" id="COG0212">
    <property type="taxonomic scope" value="Bacteria"/>
</dbReference>
<dbReference type="SUPFAM" id="SSF100950">
    <property type="entry name" value="NagB/RpiA/CoA transferase-like"/>
    <property type="match status" value="1"/>
</dbReference>